<gene>
    <name evidence="1" type="ORF">SORDD17_01872</name>
</gene>
<accession>A0A139RAM6</accession>
<comment type="caution">
    <text evidence="1">The sequence shown here is derived from an EMBL/GenBank/DDBJ whole genome shotgun (WGS) entry which is preliminary data.</text>
</comment>
<name>A0A139RAM6_STROR</name>
<evidence type="ECO:0000313" key="1">
    <source>
        <dbReference type="EMBL" id="KXU11810.1"/>
    </source>
</evidence>
<proteinExistence type="predicted"/>
<evidence type="ECO:0000313" key="2">
    <source>
        <dbReference type="Proteomes" id="UP000072989"/>
    </source>
</evidence>
<reference evidence="1 2" key="1">
    <citation type="submission" date="2016-01" db="EMBL/GenBank/DDBJ databases">
        <title>Highly variable Streptococcus oralis are common among viridans streptococci isolated from primates.</title>
        <authorList>
            <person name="Denapaite D."/>
            <person name="Rieger M."/>
            <person name="Koendgen S."/>
            <person name="Brueckner R."/>
            <person name="Ochigava I."/>
            <person name="Kappeler P."/>
            <person name="Maetz-Rensing K."/>
            <person name="Leendertz F."/>
            <person name="Hakenbeck R."/>
        </authorList>
    </citation>
    <scope>NUCLEOTIDE SEQUENCE [LARGE SCALE GENOMIC DNA]</scope>
    <source>
        <strain evidence="1 2">DD17</strain>
    </source>
</reference>
<sequence>MVSSLSGFYAQSKKVSQTFSFSVHEAHTGQETVDKETNLSLI</sequence>
<dbReference type="EMBL" id="LQZE01000483">
    <property type="protein sequence ID" value="KXU11810.1"/>
    <property type="molecule type" value="Genomic_DNA"/>
</dbReference>
<dbReference type="AlphaFoldDB" id="A0A139RAM6"/>
<organism evidence="1 2">
    <name type="scientific">Streptococcus oralis</name>
    <dbReference type="NCBI Taxonomy" id="1303"/>
    <lineage>
        <taxon>Bacteria</taxon>
        <taxon>Bacillati</taxon>
        <taxon>Bacillota</taxon>
        <taxon>Bacilli</taxon>
        <taxon>Lactobacillales</taxon>
        <taxon>Streptococcaceae</taxon>
        <taxon>Streptococcus</taxon>
    </lineage>
</organism>
<dbReference type="Proteomes" id="UP000072989">
    <property type="component" value="Unassembled WGS sequence"/>
</dbReference>
<protein>
    <submittedName>
        <fullName evidence="1">Uncharacterized protein</fullName>
    </submittedName>
</protein>
<dbReference type="PATRIC" id="fig|1303.87.peg.2301"/>